<reference evidence="2" key="1">
    <citation type="submission" date="2021-01" db="EMBL/GenBank/DDBJ databases">
        <title>Whole genome shotgun sequence of Acrocarpospora phusangensis NBRC 108782.</title>
        <authorList>
            <person name="Komaki H."/>
            <person name="Tamura T."/>
        </authorList>
    </citation>
    <scope>NUCLEOTIDE SEQUENCE</scope>
    <source>
        <strain evidence="2">NBRC 108782</strain>
    </source>
</reference>
<sequence length="104" mass="11362">MLPSRYGTARQVAGSTATPSGPHRPNGTRSRSGTRTSAVMAPSHKPGHMKHVKHAKPVRHGGMERAGVCFLVLPPWHTHDAAVPRSRRESKTPRGRTPGRFVWS</sequence>
<accession>A0A919QI60</accession>
<feature type="compositionally biased region" description="Basic and acidic residues" evidence="1">
    <location>
        <begin position="79"/>
        <end position="92"/>
    </location>
</feature>
<comment type="caution">
    <text evidence="2">The sequence shown here is derived from an EMBL/GenBank/DDBJ whole genome shotgun (WGS) entry which is preliminary data.</text>
</comment>
<evidence type="ECO:0000256" key="1">
    <source>
        <dbReference type="SAM" id="MobiDB-lite"/>
    </source>
</evidence>
<feature type="region of interest" description="Disordered" evidence="1">
    <location>
        <begin position="79"/>
        <end position="104"/>
    </location>
</feature>
<dbReference type="EMBL" id="BOOA01000117">
    <property type="protein sequence ID" value="GIH29276.1"/>
    <property type="molecule type" value="Genomic_DNA"/>
</dbReference>
<proteinExistence type="predicted"/>
<name>A0A919QI60_9ACTN</name>
<organism evidence="2 3">
    <name type="scientific">Acrocarpospora phusangensis</name>
    <dbReference type="NCBI Taxonomy" id="1070424"/>
    <lineage>
        <taxon>Bacteria</taxon>
        <taxon>Bacillati</taxon>
        <taxon>Actinomycetota</taxon>
        <taxon>Actinomycetes</taxon>
        <taxon>Streptosporangiales</taxon>
        <taxon>Streptosporangiaceae</taxon>
        <taxon>Acrocarpospora</taxon>
    </lineage>
</organism>
<evidence type="ECO:0000313" key="2">
    <source>
        <dbReference type="EMBL" id="GIH29276.1"/>
    </source>
</evidence>
<feature type="compositionally biased region" description="Basic residues" evidence="1">
    <location>
        <begin position="45"/>
        <end position="59"/>
    </location>
</feature>
<dbReference type="Proteomes" id="UP000640052">
    <property type="component" value="Unassembled WGS sequence"/>
</dbReference>
<evidence type="ECO:0000313" key="3">
    <source>
        <dbReference type="Proteomes" id="UP000640052"/>
    </source>
</evidence>
<keyword evidence="3" id="KW-1185">Reference proteome</keyword>
<feature type="region of interest" description="Disordered" evidence="1">
    <location>
        <begin position="1"/>
        <end position="60"/>
    </location>
</feature>
<feature type="compositionally biased region" description="Polar residues" evidence="1">
    <location>
        <begin position="27"/>
        <end position="37"/>
    </location>
</feature>
<gene>
    <name evidence="2" type="ORF">Aph01nite_75860</name>
</gene>
<dbReference type="AlphaFoldDB" id="A0A919QI60"/>
<protein>
    <submittedName>
        <fullName evidence="2">Uncharacterized protein</fullName>
    </submittedName>
</protein>